<dbReference type="SUPFAM" id="SSF56925">
    <property type="entry name" value="OMPA-like"/>
    <property type="match status" value="1"/>
</dbReference>
<dbReference type="Proteomes" id="UP000315534">
    <property type="component" value="Unassembled WGS sequence"/>
</dbReference>
<evidence type="ECO:0000313" key="5">
    <source>
        <dbReference type="Proteomes" id="UP000315534"/>
    </source>
</evidence>
<dbReference type="Gene3D" id="2.40.160.20">
    <property type="match status" value="1"/>
</dbReference>
<feature type="chain" id="PRO_5021716827" description="Outer membrane protein beta-barrel domain-containing protein" evidence="2">
    <location>
        <begin position="24"/>
        <end position="194"/>
    </location>
</feature>
<name>A0A523XVK0_UNCT6</name>
<reference evidence="4 5" key="1">
    <citation type="submission" date="2019-03" db="EMBL/GenBank/DDBJ databases">
        <title>Metabolic potential of uncultured bacteria and archaea associated with petroleum seepage in deep-sea sediments.</title>
        <authorList>
            <person name="Dong X."/>
            <person name="Hubert C."/>
        </authorList>
    </citation>
    <scope>NUCLEOTIDE SEQUENCE [LARGE SCALE GENOMIC DNA]</scope>
    <source>
        <strain evidence="4">E29_bin36</strain>
    </source>
</reference>
<feature type="domain" description="Outer membrane protein beta-barrel" evidence="3">
    <location>
        <begin position="10"/>
        <end position="193"/>
    </location>
</feature>
<evidence type="ECO:0000313" key="4">
    <source>
        <dbReference type="EMBL" id="TET83302.1"/>
    </source>
</evidence>
<feature type="signal peptide" evidence="2">
    <location>
        <begin position="1"/>
        <end position="23"/>
    </location>
</feature>
<dbReference type="AlphaFoldDB" id="A0A523XVK0"/>
<dbReference type="EMBL" id="SOIP01000038">
    <property type="protein sequence ID" value="TET83302.1"/>
    <property type="molecule type" value="Genomic_DNA"/>
</dbReference>
<proteinExistence type="predicted"/>
<dbReference type="Pfam" id="PF13505">
    <property type="entry name" value="OMP_b-brl"/>
    <property type="match status" value="1"/>
</dbReference>
<dbReference type="InterPro" id="IPR011250">
    <property type="entry name" value="OMP/PagP_B-barrel"/>
</dbReference>
<evidence type="ECO:0000256" key="2">
    <source>
        <dbReference type="SAM" id="SignalP"/>
    </source>
</evidence>
<organism evidence="4 5">
    <name type="scientific">candidate division TA06 bacterium</name>
    <dbReference type="NCBI Taxonomy" id="2250710"/>
    <lineage>
        <taxon>Bacteria</taxon>
        <taxon>Bacteria division TA06</taxon>
    </lineage>
</organism>
<comment type="caution">
    <text evidence="4">The sequence shown here is derived from an EMBL/GenBank/DDBJ whole genome shotgun (WGS) entry which is preliminary data.</text>
</comment>
<gene>
    <name evidence="4" type="ORF">E3J38_00690</name>
</gene>
<evidence type="ECO:0000256" key="1">
    <source>
        <dbReference type="ARBA" id="ARBA00022729"/>
    </source>
</evidence>
<accession>A0A523XVK0</accession>
<sequence>MNRLAGFGLAVVAIMVLASAASAQIGLGAGIHGGYAIYMIDSLSNGGMDFGINVNLSFMPMLSGQLFADYFMHSESENNVDMKYTDIPIGVHIIYNINIPGSPIKPYIGAGPSIHMLKTEWTVADTTTDDSSTKFGIGGVGGVEFSATPQLGVFLELRDHYILTSEDIEGTDPVESTPNTNALYILVGVNYHFM</sequence>
<evidence type="ECO:0000259" key="3">
    <source>
        <dbReference type="Pfam" id="PF13505"/>
    </source>
</evidence>
<protein>
    <recommendedName>
        <fullName evidence="3">Outer membrane protein beta-barrel domain-containing protein</fullName>
    </recommendedName>
</protein>
<keyword evidence="1 2" id="KW-0732">Signal</keyword>
<dbReference type="InterPro" id="IPR027385">
    <property type="entry name" value="Beta-barrel_OMP"/>
</dbReference>